<evidence type="ECO:0000256" key="2">
    <source>
        <dbReference type="RuleBase" id="RU004168"/>
    </source>
</evidence>
<dbReference type="SUPFAM" id="SSF54975">
    <property type="entry name" value="Acylphosphatase/BLUF domain-like"/>
    <property type="match status" value="1"/>
</dbReference>
<proteinExistence type="inferred from homology"/>
<organism evidence="4">
    <name type="scientific">Candidatus Methanophaga sp. ANME-1 ERB7</name>
    <dbReference type="NCBI Taxonomy" id="2759913"/>
    <lineage>
        <taxon>Archaea</taxon>
        <taxon>Methanobacteriati</taxon>
        <taxon>Methanobacteriota</taxon>
        <taxon>Stenosarchaea group</taxon>
        <taxon>Methanomicrobia</taxon>
        <taxon>Candidatus Methanophagales</taxon>
        <taxon>Candidatus Methanophagaceae</taxon>
        <taxon>Candidatus Methanophaga</taxon>
    </lineage>
</organism>
<name>A0A7G9Z9K4_9EURY</name>
<sequence length="194" mass="21368">MDIKGFVENLKPYDLRIICEGEEGVIKRFVGVLKIEDDPFIRVSDIAVAYEKPTGEFRYFEIKRGSSGEETAERLDIAALYLKNLTSVVSMMNTNLGGKMDNLGGKIDDVGGKIDDVGGKIDDVGGKIDAGREENRGGFAMLGDKIDSIKEDTGEMTDTLTFLKAVHRETLELKEKYEVLSRDVAAIKIKLKAG</sequence>
<evidence type="ECO:0000259" key="3">
    <source>
        <dbReference type="PROSITE" id="PS51160"/>
    </source>
</evidence>
<evidence type="ECO:0000313" key="4">
    <source>
        <dbReference type="EMBL" id="QNO56938.1"/>
    </source>
</evidence>
<dbReference type="InterPro" id="IPR001792">
    <property type="entry name" value="Acylphosphatase-like_dom"/>
</dbReference>
<gene>
    <name evidence="4" type="ORF">KMABBJJO_00017</name>
</gene>
<reference evidence="4" key="1">
    <citation type="submission" date="2020-06" db="EMBL/GenBank/DDBJ databases">
        <title>Unique genomic features of the anaerobic methanotrophic archaea.</title>
        <authorList>
            <person name="Chadwick G.L."/>
            <person name="Skennerton C.T."/>
            <person name="Laso-Perez R."/>
            <person name="Leu A.O."/>
            <person name="Speth D.R."/>
            <person name="Yu H."/>
            <person name="Morgan-Lang C."/>
            <person name="Hatzenpichler R."/>
            <person name="Goudeau D."/>
            <person name="Malmstrom R."/>
            <person name="Brazelton W.J."/>
            <person name="Woyke T."/>
            <person name="Hallam S.J."/>
            <person name="Tyson G.W."/>
            <person name="Wegener G."/>
            <person name="Boetius A."/>
            <person name="Orphan V."/>
        </authorList>
    </citation>
    <scope>NUCLEOTIDE SEQUENCE</scope>
</reference>
<dbReference type="PROSITE" id="PS51160">
    <property type="entry name" value="ACYLPHOSPHATASE_3"/>
    <property type="match status" value="1"/>
</dbReference>
<comment type="similarity">
    <text evidence="2">Belongs to the acylphosphatase family.</text>
</comment>
<feature type="domain" description="Acylphosphatase-like" evidence="3">
    <location>
        <begin position="1"/>
        <end position="64"/>
    </location>
</feature>
<dbReference type="EMBL" id="MT631673">
    <property type="protein sequence ID" value="QNO56938.1"/>
    <property type="molecule type" value="Genomic_DNA"/>
</dbReference>
<comment type="caution">
    <text evidence="1">Lacks conserved residue(s) required for the propagation of feature annotation.</text>
</comment>
<protein>
    <recommendedName>
        <fullName evidence="3">Acylphosphatase-like domain-containing protein</fullName>
    </recommendedName>
</protein>
<evidence type="ECO:0000256" key="1">
    <source>
        <dbReference type="PROSITE-ProRule" id="PRU00520"/>
    </source>
</evidence>
<accession>A0A7G9Z9K4</accession>
<dbReference type="AlphaFoldDB" id="A0A7G9Z9K4"/>
<dbReference type="InterPro" id="IPR036046">
    <property type="entry name" value="Acylphosphatase-like_dom_sf"/>
</dbReference>
<dbReference type="Gene3D" id="3.30.70.100">
    <property type="match status" value="1"/>
</dbReference>
<dbReference type="Pfam" id="PF00708">
    <property type="entry name" value="Acylphosphatase"/>
    <property type="match status" value="1"/>
</dbReference>